<accession>D8S0H3</accession>
<feature type="transmembrane region" description="Helical" evidence="1">
    <location>
        <begin position="183"/>
        <end position="205"/>
    </location>
</feature>
<dbReference type="eggNOG" id="ENOG502QS3Z">
    <property type="taxonomic scope" value="Eukaryota"/>
</dbReference>
<protein>
    <recommendedName>
        <fullName evidence="4">DUF599 domain-containing protein</fullName>
    </recommendedName>
</protein>
<reference evidence="2 3" key="1">
    <citation type="journal article" date="2011" name="Science">
        <title>The Selaginella genome identifies genetic changes associated with the evolution of vascular plants.</title>
        <authorList>
            <person name="Banks J.A."/>
            <person name="Nishiyama T."/>
            <person name="Hasebe M."/>
            <person name="Bowman J.L."/>
            <person name="Gribskov M."/>
            <person name="dePamphilis C."/>
            <person name="Albert V.A."/>
            <person name="Aono N."/>
            <person name="Aoyama T."/>
            <person name="Ambrose B.A."/>
            <person name="Ashton N.W."/>
            <person name="Axtell M.J."/>
            <person name="Barker E."/>
            <person name="Barker M.S."/>
            <person name="Bennetzen J.L."/>
            <person name="Bonawitz N.D."/>
            <person name="Chapple C."/>
            <person name="Cheng C."/>
            <person name="Correa L.G."/>
            <person name="Dacre M."/>
            <person name="DeBarry J."/>
            <person name="Dreyer I."/>
            <person name="Elias M."/>
            <person name="Engstrom E.M."/>
            <person name="Estelle M."/>
            <person name="Feng L."/>
            <person name="Finet C."/>
            <person name="Floyd S.K."/>
            <person name="Frommer W.B."/>
            <person name="Fujita T."/>
            <person name="Gramzow L."/>
            <person name="Gutensohn M."/>
            <person name="Harholt J."/>
            <person name="Hattori M."/>
            <person name="Heyl A."/>
            <person name="Hirai T."/>
            <person name="Hiwatashi Y."/>
            <person name="Ishikawa M."/>
            <person name="Iwata M."/>
            <person name="Karol K.G."/>
            <person name="Koehler B."/>
            <person name="Kolukisaoglu U."/>
            <person name="Kubo M."/>
            <person name="Kurata T."/>
            <person name="Lalonde S."/>
            <person name="Li K."/>
            <person name="Li Y."/>
            <person name="Litt A."/>
            <person name="Lyons E."/>
            <person name="Manning G."/>
            <person name="Maruyama T."/>
            <person name="Michael T.P."/>
            <person name="Mikami K."/>
            <person name="Miyazaki S."/>
            <person name="Morinaga S."/>
            <person name="Murata T."/>
            <person name="Mueller-Roeber B."/>
            <person name="Nelson D.R."/>
            <person name="Obara M."/>
            <person name="Oguri Y."/>
            <person name="Olmstead R.G."/>
            <person name="Onodera N."/>
            <person name="Petersen B.L."/>
            <person name="Pils B."/>
            <person name="Prigge M."/>
            <person name="Rensing S.A."/>
            <person name="Riano-Pachon D.M."/>
            <person name="Roberts A.W."/>
            <person name="Sato Y."/>
            <person name="Scheller H.V."/>
            <person name="Schulz B."/>
            <person name="Schulz C."/>
            <person name="Shakirov E.V."/>
            <person name="Shibagaki N."/>
            <person name="Shinohara N."/>
            <person name="Shippen D.E."/>
            <person name="Soerensen I."/>
            <person name="Sotooka R."/>
            <person name="Sugimoto N."/>
            <person name="Sugita M."/>
            <person name="Sumikawa N."/>
            <person name="Tanurdzic M."/>
            <person name="Theissen G."/>
            <person name="Ulvskov P."/>
            <person name="Wakazuki S."/>
            <person name="Weng J.K."/>
            <person name="Willats W.W."/>
            <person name="Wipf D."/>
            <person name="Wolf P.G."/>
            <person name="Yang L."/>
            <person name="Zimmer A.D."/>
            <person name="Zhu Q."/>
            <person name="Mitros T."/>
            <person name="Hellsten U."/>
            <person name="Loque D."/>
            <person name="Otillar R."/>
            <person name="Salamov A."/>
            <person name="Schmutz J."/>
            <person name="Shapiro H."/>
            <person name="Lindquist E."/>
            <person name="Lucas S."/>
            <person name="Rokhsar D."/>
            <person name="Grigoriev I.V."/>
        </authorList>
    </citation>
    <scope>NUCLEOTIDE SEQUENCE [LARGE SCALE GENOMIC DNA]</scope>
</reference>
<evidence type="ECO:0000313" key="3">
    <source>
        <dbReference type="Proteomes" id="UP000001514"/>
    </source>
</evidence>
<dbReference type="Proteomes" id="UP000001514">
    <property type="component" value="Unassembled WGS sequence"/>
</dbReference>
<dbReference type="HOGENOM" id="CLU_070700_3_0_1"/>
<dbReference type="PANTHER" id="PTHR31881">
    <property type="match status" value="1"/>
</dbReference>
<dbReference type="OMA" id="WHTVRTH"/>
<proteinExistence type="predicted"/>
<dbReference type="OrthoDB" id="761598at2759"/>
<organism evidence="3">
    <name type="scientific">Selaginella moellendorffii</name>
    <name type="common">Spikemoss</name>
    <dbReference type="NCBI Taxonomy" id="88036"/>
    <lineage>
        <taxon>Eukaryota</taxon>
        <taxon>Viridiplantae</taxon>
        <taxon>Streptophyta</taxon>
        <taxon>Embryophyta</taxon>
        <taxon>Tracheophyta</taxon>
        <taxon>Lycopodiopsida</taxon>
        <taxon>Selaginellales</taxon>
        <taxon>Selaginellaceae</taxon>
        <taxon>Selaginella</taxon>
    </lineage>
</organism>
<evidence type="ECO:0000256" key="1">
    <source>
        <dbReference type="SAM" id="Phobius"/>
    </source>
</evidence>
<dbReference type="EMBL" id="GL377597">
    <property type="protein sequence ID" value="EFJ21929.1"/>
    <property type="molecule type" value="Genomic_DNA"/>
</dbReference>
<evidence type="ECO:0008006" key="4">
    <source>
        <dbReference type="Google" id="ProtNLM"/>
    </source>
</evidence>
<feature type="transmembrane region" description="Helical" evidence="1">
    <location>
        <begin position="109"/>
        <end position="129"/>
    </location>
</feature>
<evidence type="ECO:0000313" key="2">
    <source>
        <dbReference type="EMBL" id="EFJ21929.1"/>
    </source>
</evidence>
<keyword evidence="1" id="KW-0472">Membrane</keyword>
<gene>
    <name evidence="2" type="ORF">SELMODRAFT_105772</name>
</gene>
<keyword evidence="1" id="KW-0812">Transmembrane</keyword>
<name>D8S0H3_SELML</name>
<dbReference type="InterPro" id="IPR006747">
    <property type="entry name" value="DUF599"/>
</dbReference>
<dbReference type="Gramene" id="EFJ21929">
    <property type="protein sequence ID" value="EFJ21929"/>
    <property type="gene ID" value="SELMODRAFT_105772"/>
</dbReference>
<keyword evidence="1" id="KW-1133">Transmembrane helix</keyword>
<dbReference type="Pfam" id="PF04654">
    <property type="entry name" value="DUF599"/>
    <property type="match status" value="1"/>
</dbReference>
<keyword evidence="3" id="KW-1185">Reference proteome</keyword>
<dbReference type="PANTHER" id="PTHR31881:SF6">
    <property type="entry name" value="OS09G0494600 PROTEIN"/>
    <property type="match status" value="1"/>
</dbReference>
<feature type="transmembrane region" description="Helical" evidence="1">
    <location>
        <begin position="67"/>
        <end position="89"/>
    </location>
</feature>
<dbReference type="InParanoid" id="D8S0H3"/>
<dbReference type="AlphaFoldDB" id="D8S0H3"/>
<feature type="transmembrane region" description="Helical" evidence="1">
    <location>
        <begin position="6"/>
        <end position="23"/>
    </location>
</feature>
<sequence length="231" mass="25652">MLDAVLVPVAILIIVAYHIFLLYKIRKDPLQTVIGINNIAKRAWVRSIMKDMDKKNILAVQTLRNSIMASTLMASTAILLTSGVAAFLSSNYSVKRPLESAVYGARDDFSIAVKFLSLLACFLFSFLCYMQSIRFVNNVNYLINVPPSYGSPLITPEFVGDVLVRGFAFYSIGTRAFYVAFPLLLWIYGPIPVLLCSIALVPVLYHLDVSGDVVGAVRDVDEKPVNQQFMV</sequence>
<dbReference type="KEGG" id="smo:SELMODRAFT_105772"/>